<dbReference type="Proteomes" id="UP001204615">
    <property type="component" value="Unassembled WGS sequence"/>
</dbReference>
<proteinExistence type="predicted"/>
<accession>A0ABT1FHQ6</accession>
<protein>
    <submittedName>
        <fullName evidence="1">Transporter</fullName>
    </submittedName>
</protein>
<gene>
    <name evidence="1" type="ORF">NC595_16870</name>
</gene>
<comment type="caution">
    <text evidence="1">The sequence shown here is derived from an EMBL/GenBank/DDBJ whole genome shotgun (WGS) entry which is preliminary data.</text>
</comment>
<dbReference type="RefSeq" id="WP_253568476.1">
    <property type="nucleotide sequence ID" value="NZ_JAMZEK010000004.1"/>
</dbReference>
<sequence>MPWAIALAASAGSGTVQAQTRNPGYDRPGMGFSPVVLDAGAFTIEQGLPDVSEDRNGTSTTRLCSADTLLRLGLGGPLELQLGSTPWNRLAAPGGDLHGRGSSSLGLKFALPAGGSAWSWGLLGNVTFTDGSRAFRADRRQYALALEVNWQASARQSLGLYVADARAGGDSRTIAVSDSVSITPRLSAYLQVATLHPTHAQAGQLAGAGLAWMATPRLQLDAGFNHHLAGNASRWQANLGASYYFGN</sequence>
<dbReference type="EMBL" id="JAMZEK010000004">
    <property type="protein sequence ID" value="MCP1375722.1"/>
    <property type="molecule type" value="Genomic_DNA"/>
</dbReference>
<organism evidence="1 2">
    <name type="scientific">Dyella lutea</name>
    <dbReference type="NCBI Taxonomy" id="2950441"/>
    <lineage>
        <taxon>Bacteria</taxon>
        <taxon>Pseudomonadati</taxon>
        <taxon>Pseudomonadota</taxon>
        <taxon>Gammaproteobacteria</taxon>
        <taxon>Lysobacterales</taxon>
        <taxon>Rhodanobacteraceae</taxon>
        <taxon>Dyella</taxon>
    </lineage>
</organism>
<dbReference type="InterPro" id="IPR025737">
    <property type="entry name" value="FApF"/>
</dbReference>
<dbReference type="SUPFAM" id="SSF56925">
    <property type="entry name" value="OMPA-like"/>
    <property type="match status" value="1"/>
</dbReference>
<keyword evidence="2" id="KW-1185">Reference proteome</keyword>
<reference evidence="1 2" key="1">
    <citation type="submission" date="2022-06" db="EMBL/GenBank/DDBJ databases">
        <title>Dyella sp. Sa strain:Sa Genome sequencing.</title>
        <authorList>
            <person name="Park S."/>
        </authorList>
    </citation>
    <scope>NUCLEOTIDE SEQUENCE [LARGE SCALE GENOMIC DNA]</scope>
    <source>
        <strain evidence="1 2">Sa</strain>
    </source>
</reference>
<name>A0ABT1FHQ6_9GAMM</name>
<evidence type="ECO:0000313" key="2">
    <source>
        <dbReference type="Proteomes" id="UP001204615"/>
    </source>
</evidence>
<dbReference type="Pfam" id="PF13557">
    <property type="entry name" value="Phenol_MetA_deg"/>
    <property type="match status" value="1"/>
</dbReference>
<evidence type="ECO:0000313" key="1">
    <source>
        <dbReference type="EMBL" id="MCP1375722.1"/>
    </source>
</evidence>
<dbReference type="InterPro" id="IPR011250">
    <property type="entry name" value="OMP/PagP_B-barrel"/>
</dbReference>